<keyword evidence="1 6" id="KW-0285">Flavoprotein</keyword>
<comment type="function">
    <text evidence="6">Quinone reductase that provides resistance to thiol-specific stress caused by electrophilic quinones.</text>
</comment>
<accession>A0A161X012</accession>
<evidence type="ECO:0000256" key="5">
    <source>
        <dbReference type="ARBA" id="ARBA00048542"/>
    </source>
</evidence>
<reference evidence="8 9" key="1">
    <citation type="submission" date="2016-04" db="EMBL/GenBank/DDBJ databases">
        <title>Genome sequence of Clostridium magnum DSM 2767.</title>
        <authorList>
            <person name="Poehlein A."/>
            <person name="Uhlig R."/>
            <person name="Fischer R."/>
            <person name="Bahl H."/>
            <person name="Daniel R."/>
        </authorList>
    </citation>
    <scope>NUCLEOTIDE SEQUENCE [LARGE SCALE GENOMIC DNA]</scope>
    <source>
        <strain evidence="8 9">DSM 2767</strain>
    </source>
</reference>
<comment type="catalytic activity">
    <reaction evidence="6">
        <text>2 a quinone + NADH + H(+) = 2 a 1,4-benzosemiquinone + NAD(+)</text>
        <dbReference type="Rhea" id="RHEA:65952"/>
        <dbReference type="ChEBI" id="CHEBI:15378"/>
        <dbReference type="ChEBI" id="CHEBI:57540"/>
        <dbReference type="ChEBI" id="CHEBI:57945"/>
        <dbReference type="ChEBI" id="CHEBI:132124"/>
        <dbReference type="ChEBI" id="CHEBI:134225"/>
    </reaction>
</comment>
<dbReference type="STRING" id="1121326.CLMAG_25720"/>
<dbReference type="PANTHER" id="PTHR43741">
    <property type="entry name" value="FMN-DEPENDENT NADH-AZOREDUCTASE 1"/>
    <property type="match status" value="1"/>
</dbReference>
<dbReference type="AlphaFoldDB" id="A0A161X012"/>
<proteinExistence type="inferred from homology"/>
<name>A0A161X012_9CLOT</name>
<gene>
    <name evidence="8" type="primary">azoR2_2</name>
    <name evidence="6" type="synonym">azoR</name>
    <name evidence="8" type="ORF">CLMAG_25720</name>
</gene>
<dbReference type="GO" id="GO:0009055">
    <property type="term" value="F:electron transfer activity"/>
    <property type="evidence" value="ECO:0007669"/>
    <property type="project" value="UniProtKB-UniRule"/>
</dbReference>
<comment type="similarity">
    <text evidence="6">Belongs to the azoreductase type 1 family.</text>
</comment>
<dbReference type="EMBL" id="LWAE01000002">
    <property type="protein sequence ID" value="KZL92758.1"/>
    <property type="molecule type" value="Genomic_DNA"/>
</dbReference>
<dbReference type="InterPro" id="IPR050104">
    <property type="entry name" value="FMN-dep_NADH:Q_OxRdtase_AzoR1"/>
</dbReference>
<dbReference type="Gene3D" id="3.40.50.360">
    <property type="match status" value="1"/>
</dbReference>
<dbReference type="GO" id="GO:0016652">
    <property type="term" value="F:oxidoreductase activity, acting on NAD(P)H as acceptor"/>
    <property type="evidence" value="ECO:0007669"/>
    <property type="project" value="UniProtKB-UniRule"/>
</dbReference>
<dbReference type="PATRIC" id="fig|1121326.3.peg.2578"/>
<dbReference type="InterPro" id="IPR023048">
    <property type="entry name" value="NADH:quinone_OxRdtase_FMN_depd"/>
</dbReference>
<dbReference type="GO" id="GO:0016655">
    <property type="term" value="F:oxidoreductase activity, acting on NAD(P)H, quinone or similar compound as acceptor"/>
    <property type="evidence" value="ECO:0007669"/>
    <property type="project" value="InterPro"/>
</dbReference>
<keyword evidence="4 6" id="KW-0520">NAD</keyword>
<evidence type="ECO:0000256" key="2">
    <source>
        <dbReference type="ARBA" id="ARBA00022643"/>
    </source>
</evidence>
<comment type="caution">
    <text evidence="6">Lacks conserved residue(s) required for the propagation of feature annotation.</text>
</comment>
<dbReference type="RefSeq" id="WP_066622466.1">
    <property type="nucleotide sequence ID" value="NZ_FQXL01000073.1"/>
</dbReference>
<dbReference type="SUPFAM" id="SSF52218">
    <property type="entry name" value="Flavoproteins"/>
    <property type="match status" value="1"/>
</dbReference>
<dbReference type="InterPro" id="IPR003680">
    <property type="entry name" value="Flavodoxin_fold"/>
</dbReference>
<evidence type="ECO:0000256" key="4">
    <source>
        <dbReference type="ARBA" id="ARBA00023027"/>
    </source>
</evidence>
<dbReference type="PANTHER" id="PTHR43741:SF7">
    <property type="entry name" value="FMN-DEPENDENT NADH:QUINONE OXIDOREDUCTASE"/>
    <property type="match status" value="1"/>
</dbReference>
<dbReference type="HAMAP" id="MF_01216">
    <property type="entry name" value="Azoreductase_type1"/>
    <property type="match status" value="1"/>
</dbReference>
<evidence type="ECO:0000256" key="1">
    <source>
        <dbReference type="ARBA" id="ARBA00022630"/>
    </source>
</evidence>
<evidence type="ECO:0000256" key="3">
    <source>
        <dbReference type="ARBA" id="ARBA00023002"/>
    </source>
</evidence>
<dbReference type="Proteomes" id="UP000076603">
    <property type="component" value="Unassembled WGS sequence"/>
</dbReference>
<evidence type="ECO:0000313" key="8">
    <source>
        <dbReference type="EMBL" id="KZL92758.1"/>
    </source>
</evidence>
<evidence type="ECO:0000256" key="6">
    <source>
        <dbReference type="HAMAP-Rule" id="MF_01216"/>
    </source>
</evidence>
<dbReference type="OrthoDB" id="9805013at2"/>
<comment type="caution">
    <text evidence="8">The sequence shown here is derived from an EMBL/GenBank/DDBJ whole genome shotgun (WGS) entry which is preliminary data.</text>
</comment>
<protein>
    <recommendedName>
        <fullName evidence="6">FMN dependent NADH:quinone oxidoreductase</fullName>
        <ecNumber evidence="6">1.6.5.-</ecNumber>
    </recommendedName>
    <alternativeName>
        <fullName evidence="6">Azo-dye reductase</fullName>
    </alternativeName>
    <alternativeName>
        <fullName evidence="6">FMN-dependent NADH-azo compound oxidoreductase</fullName>
    </alternativeName>
    <alternativeName>
        <fullName evidence="6">FMN-dependent NADH-azoreductase</fullName>
        <ecNumber evidence="6">1.7.1.17</ecNumber>
    </alternativeName>
</protein>
<dbReference type="InterPro" id="IPR029039">
    <property type="entry name" value="Flavoprotein-like_sf"/>
</dbReference>
<comment type="function">
    <text evidence="6">Also exhibits azoreductase activity. Catalyzes the reductive cleavage of the azo bond in aromatic azo compounds to the corresponding amines.</text>
</comment>
<dbReference type="GO" id="GO:0010181">
    <property type="term" value="F:FMN binding"/>
    <property type="evidence" value="ECO:0007669"/>
    <property type="project" value="UniProtKB-UniRule"/>
</dbReference>
<keyword evidence="3 6" id="KW-0560">Oxidoreductase</keyword>
<dbReference type="EC" id="1.7.1.17" evidence="6"/>
<comment type="catalytic activity">
    <reaction evidence="5">
        <text>N,N-dimethyl-1,4-phenylenediamine + anthranilate + 2 NAD(+) = 2-(4-dimethylaminophenyl)diazenylbenzoate + 2 NADH + 2 H(+)</text>
        <dbReference type="Rhea" id="RHEA:55872"/>
        <dbReference type="ChEBI" id="CHEBI:15378"/>
        <dbReference type="ChEBI" id="CHEBI:15783"/>
        <dbReference type="ChEBI" id="CHEBI:16567"/>
        <dbReference type="ChEBI" id="CHEBI:57540"/>
        <dbReference type="ChEBI" id="CHEBI:57945"/>
        <dbReference type="ChEBI" id="CHEBI:71579"/>
        <dbReference type="EC" id="1.7.1.17"/>
    </reaction>
    <physiologicalReaction direction="right-to-left" evidence="5">
        <dbReference type="Rhea" id="RHEA:55874"/>
    </physiologicalReaction>
</comment>
<feature type="domain" description="Flavodoxin-like fold" evidence="7">
    <location>
        <begin position="2"/>
        <end position="196"/>
    </location>
</feature>
<keyword evidence="9" id="KW-1185">Reference proteome</keyword>
<dbReference type="Pfam" id="PF02525">
    <property type="entry name" value="Flavodoxin_2"/>
    <property type="match status" value="1"/>
</dbReference>
<organism evidence="8 9">
    <name type="scientific">Clostridium magnum DSM 2767</name>
    <dbReference type="NCBI Taxonomy" id="1121326"/>
    <lineage>
        <taxon>Bacteria</taxon>
        <taxon>Bacillati</taxon>
        <taxon>Bacillota</taxon>
        <taxon>Clostridia</taxon>
        <taxon>Eubacteriales</taxon>
        <taxon>Clostridiaceae</taxon>
        <taxon>Clostridium</taxon>
    </lineage>
</organism>
<evidence type="ECO:0000259" key="7">
    <source>
        <dbReference type="Pfam" id="PF02525"/>
    </source>
</evidence>
<sequence>MSKVLYIKANVKPEGASRTFRISDNFVGQYKELNPSDEIITLDLYKEGIGFLTEEGITLHAPAPGEGKDHPILKYAYQFAEADKYIIAAPLWNLSFPAILKAYIDYICVTGITFKYTAEGPVGLCQGKKAVHIVARGGGGYSEGPLAAYEMGDRYLRTILGFLGITDFTTISAEKLDVIGEDVEVIVKNAIETAKEKAKNF</sequence>
<comment type="subunit">
    <text evidence="6">Homodimer.</text>
</comment>
<evidence type="ECO:0000313" key="9">
    <source>
        <dbReference type="Proteomes" id="UP000076603"/>
    </source>
</evidence>
<comment type="cofactor">
    <cofactor evidence="6">
        <name>FMN</name>
        <dbReference type="ChEBI" id="CHEBI:58210"/>
    </cofactor>
    <text evidence="6">Binds 1 FMN per subunit.</text>
</comment>
<keyword evidence="2 6" id="KW-0288">FMN</keyword>
<dbReference type="EC" id="1.6.5.-" evidence="6"/>